<keyword evidence="1" id="KW-0812">Transmembrane</keyword>
<keyword evidence="1" id="KW-0472">Membrane</keyword>
<gene>
    <name evidence="2" type="ORF">COV85_01315</name>
</gene>
<protein>
    <submittedName>
        <fullName evidence="2">Uncharacterized protein</fullName>
    </submittedName>
</protein>
<dbReference type="EMBL" id="PCVN01000035">
    <property type="protein sequence ID" value="PIQ74587.1"/>
    <property type="molecule type" value="Genomic_DNA"/>
</dbReference>
<dbReference type="Proteomes" id="UP000231550">
    <property type="component" value="Unassembled WGS sequence"/>
</dbReference>
<feature type="transmembrane region" description="Helical" evidence="1">
    <location>
        <begin position="6"/>
        <end position="22"/>
    </location>
</feature>
<evidence type="ECO:0000256" key="1">
    <source>
        <dbReference type="SAM" id="Phobius"/>
    </source>
</evidence>
<accession>A0A2H0KR48</accession>
<evidence type="ECO:0000313" key="2">
    <source>
        <dbReference type="EMBL" id="PIQ74587.1"/>
    </source>
</evidence>
<keyword evidence="1" id="KW-1133">Transmembrane helix</keyword>
<sequence length="133" mass="14835">MQKKTIILIIAIAVIGTVFLILKNGNKSTEAQSQNNQIAENQSKEEKQSAEKIQVFVFHATQRCYSCIAIGKLAGETVNEYFQPELRDGKIEFREINVDLPENKELAYKFQASGSSLFIMARTTSQKTLGFGG</sequence>
<comment type="caution">
    <text evidence="2">The sequence shown here is derived from an EMBL/GenBank/DDBJ whole genome shotgun (WGS) entry which is preliminary data.</text>
</comment>
<reference evidence="2 3" key="1">
    <citation type="submission" date="2017-09" db="EMBL/GenBank/DDBJ databases">
        <title>Depth-based differentiation of microbial function through sediment-hosted aquifers and enrichment of novel symbionts in the deep terrestrial subsurface.</title>
        <authorList>
            <person name="Probst A.J."/>
            <person name="Ladd B."/>
            <person name="Jarett J.K."/>
            <person name="Geller-Mcgrath D.E."/>
            <person name="Sieber C.M."/>
            <person name="Emerson J.B."/>
            <person name="Anantharaman K."/>
            <person name="Thomas B.C."/>
            <person name="Malmstrom R."/>
            <person name="Stieglmeier M."/>
            <person name="Klingl A."/>
            <person name="Woyke T."/>
            <person name="Ryan C.M."/>
            <person name="Banfield J.F."/>
        </authorList>
    </citation>
    <scope>NUCLEOTIDE SEQUENCE [LARGE SCALE GENOMIC DNA]</scope>
    <source>
        <strain evidence="2">CG11_big_fil_rev_8_21_14_0_20_44_10</strain>
    </source>
</reference>
<name>A0A2H0KR48_9BACT</name>
<dbReference type="Gene3D" id="3.40.30.10">
    <property type="entry name" value="Glutaredoxin"/>
    <property type="match status" value="1"/>
</dbReference>
<dbReference type="AlphaFoldDB" id="A0A2H0KR48"/>
<proteinExistence type="predicted"/>
<dbReference type="NCBIfam" id="NF040494">
    <property type="entry name" value="nitrored_ArsF"/>
    <property type="match status" value="1"/>
</dbReference>
<dbReference type="InterPro" id="IPR047698">
    <property type="entry name" value="ArsF-like"/>
</dbReference>
<organism evidence="2 3">
    <name type="scientific">Candidatus Portnoybacteria bacterium CG11_big_fil_rev_8_21_14_0_20_44_10</name>
    <dbReference type="NCBI Taxonomy" id="1974818"/>
    <lineage>
        <taxon>Bacteria</taxon>
        <taxon>Candidatus Portnoyibacteriota</taxon>
    </lineage>
</organism>
<evidence type="ECO:0000313" key="3">
    <source>
        <dbReference type="Proteomes" id="UP000231550"/>
    </source>
</evidence>